<feature type="region of interest" description="Disordered" evidence="1">
    <location>
        <begin position="1"/>
        <end position="23"/>
    </location>
</feature>
<keyword evidence="3" id="KW-1185">Reference proteome</keyword>
<proteinExistence type="predicted"/>
<reference evidence="2 3" key="2">
    <citation type="journal article" date="2021" name="Curr. Genet.">
        <title>Genetic response to nitrogen starvation in the aggressive Eucalyptus foliar pathogen Teratosphaeria destructans.</title>
        <authorList>
            <person name="Havenga M."/>
            <person name="Wingfield B.D."/>
            <person name="Wingfield M.J."/>
            <person name="Dreyer L.L."/>
            <person name="Roets F."/>
            <person name="Aylward J."/>
        </authorList>
    </citation>
    <scope>NUCLEOTIDE SEQUENCE [LARGE SCALE GENOMIC DNA]</scope>
    <source>
        <strain evidence="2">CMW44962</strain>
    </source>
</reference>
<dbReference type="AlphaFoldDB" id="A0A9W7SI57"/>
<gene>
    <name evidence="2" type="ORF">Tdes44962_MAKER06094</name>
</gene>
<accession>A0A9W7SI57</accession>
<dbReference type="EMBL" id="RIBY02002545">
    <property type="protein sequence ID" value="KAH9809760.1"/>
    <property type="molecule type" value="Genomic_DNA"/>
</dbReference>
<comment type="caution">
    <text evidence="2">The sequence shown here is derived from an EMBL/GenBank/DDBJ whole genome shotgun (WGS) entry which is preliminary data.</text>
</comment>
<sequence length="202" mass="21202">MLPKVHKATGLTKSTNGNAVRSRTHRLRQRQYTDLLLKVVACYVPGAAGQLERRSGLEDRIAILETLLPGEVNGSGKRVQEGTAGELPVLEGWESMVSNGSVHTEGFGIEREEAQISEPGCTASTTGLQAISGAEGDGAKAKEVQACTALTANSETDGGADIGSNATTTCAFCAQQHDIWDDCPCAACGLAHSMLYDCLFSS</sequence>
<evidence type="ECO:0000313" key="2">
    <source>
        <dbReference type="EMBL" id="KAH9809760.1"/>
    </source>
</evidence>
<evidence type="ECO:0000256" key="1">
    <source>
        <dbReference type="SAM" id="MobiDB-lite"/>
    </source>
</evidence>
<reference evidence="2 3" key="1">
    <citation type="journal article" date="2018" name="IMA Fungus">
        <title>IMA Genome-F 10: Nine draft genome sequences of Claviceps purpurea s.lat., including C. arundinis, C. humidiphila, and C. cf. spartinae, pseudomolecules for the pitch canker pathogen Fusarium circinatum, draft genome of Davidsoniella eucalypti, Grosmannia galeiformis, Quambalaria eucalypti, and Teratosphaeria destructans.</title>
        <authorList>
            <person name="Wingfield B.D."/>
            <person name="Liu M."/>
            <person name="Nguyen H.D."/>
            <person name="Lane F.A."/>
            <person name="Morgan S.W."/>
            <person name="De Vos L."/>
            <person name="Wilken P.M."/>
            <person name="Duong T.A."/>
            <person name="Aylward J."/>
            <person name="Coetzee M.P."/>
            <person name="Dadej K."/>
            <person name="De Beer Z.W."/>
            <person name="Findlay W."/>
            <person name="Havenga M."/>
            <person name="Kolarik M."/>
            <person name="Menzies J.G."/>
            <person name="Naidoo K."/>
            <person name="Pochopski O."/>
            <person name="Shoukouhi P."/>
            <person name="Santana Q.C."/>
            <person name="Seifert K.A."/>
            <person name="Soal N."/>
            <person name="Steenkamp E.T."/>
            <person name="Tatham C.T."/>
            <person name="van der Nest M.A."/>
            <person name="Wingfield M.J."/>
        </authorList>
    </citation>
    <scope>NUCLEOTIDE SEQUENCE [LARGE SCALE GENOMIC DNA]</scope>
    <source>
        <strain evidence="2">CMW44962</strain>
    </source>
</reference>
<organism evidence="2 3">
    <name type="scientific">Teratosphaeria destructans</name>
    <dbReference type="NCBI Taxonomy" id="418781"/>
    <lineage>
        <taxon>Eukaryota</taxon>
        <taxon>Fungi</taxon>
        <taxon>Dikarya</taxon>
        <taxon>Ascomycota</taxon>
        <taxon>Pezizomycotina</taxon>
        <taxon>Dothideomycetes</taxon>
        <taxon>Dothideomycetidae</taxon>
        <taxon>Mycosphaerellales</taxon>
        <taxon>Teratosphaeriaceae</taxon>
        <taxon>Teratosphaeria</taxon>
    </lineage>
</organism>
<name>A0A9W7SI57_9PEZI</name>
<evidence type="ECO:0000313" key="3">
    <source>
        <dbReference type="Proteomes" id="UP001138500"/>
    </source>
</evidence>
<feature type="compositionally biased region" description="Polar residues" evidence="1">
    <location>
        <begin position="11"/>
        <end position="21"/>
    </location>
</feature>
<protein>
    <submittedName>
        <fullName evidence="2">Uncharacterized protein</fullName>
    </submittedName>
</protein>
<dbReference type="Proteomes" id="UP001138500">
    <property type="component" value="Unassembled WGS sequence"/>
</dbReference>